<keyword evidence="1" id="KW-0732">Signal</keyword>
<accession>A0A532V5U9</accession>
<evidence type="ECO:0008006" key="4">
    <source>
        <dbReference type="Google" id="ProtNLM"/>
    </source>
</evidence>
<proteinExistence type="predicted"/>
<organism evidence="2 3">
    <name type="scientific">candidate division LCP-89 bacterium B3_LCP</name>
    <dbReference type="NCBI Taxonomy" id="2012998"/>
    <lineage>
        <taxon>Bacteria</taxon>
        <taxon>Pseudomonadati</taxon>
        <taxon>Bacteria division LCP-89</taxon>
    </lineage>
</organism>
<dbReference type="Proteomes" id="UP000319619">
    <property type="component" value="Unassembled WGS sequence"/>
</dbReference>
<gene>
    <name evidence="2" type="ORF">CEE37_02400</name>
</gene>
<feature type="signal peptide" evidence="1">
    <location>
        <begin position="1"/>
        <end position="23"/>
    </location>
</feature>
<comment type="caution">
    <text evidence="2">The sequence shown here is derived from an EMBL/GenBank/DDBJ whole genome shotgun (WGS) entry which is preliminary data.</text>
</comment>
<evidence type="ECO:0000256" key="1">
    <source>
        <dbReference type="SAM" id="SignalP"/>
    </source>
</evidence>
<reference evidence="2 3" key="1">
    <citation type="submission" date="2017-06" db="EMBL/GenBank/DDBJ databases">
        <title>Novel microbial phyla capable of carbon fixation and sulfur reduction in deep-sea sediments.</title>
        <authorList>
            <person name="Huang J."/>
            <person name="Baker B."/>
            <person name="Wang Y."/>
        </authorList>
    </citation>
    <scope>NUCLEOTIDE SEQUENCE [LARGE SCALE GENOMIC DNA]</scope>
    <source>
        <strain evidence="2">B3_LCP</strain>
    </source>
</reference>
<evidence type="ECO:0000313" key="3">
    <source>
        <dbReference type="Proteomes" id="UP000319619"/>
    </source>
</evidence>
<sequence length="209" mass="22395">MKHAKTAITIVLSFMLSAGLAFAQTPLSGSLSGTIGPDVFLVEGDCDILQGETLTIAPGTTFLFSGHYYWKIYGTLIAQGTETDSIVFTRQNPTQGHRWGGLRFMSGAPAGSIIEYCLIDNCMNYEWLNNQGGGIYSDGVSFNVSHTTIQYCEASDGGGFYSVNGAQVVFDQCSILHNTASSGGGLYYSTTSRGEIRNSVIMWNTSTGT</sequence>
<dbReference type="AlphaFoldDB" id="A0A532V5U9"/>
<evidence type="ECO:0000313" key="2">
    <source>
        <dbReference type="EMBL" id="TKJ42559.1"/>
    </source>
</evidence>
<dbReference type="EMBL" id="NJBN01000001">
    <property type="protein sequence ID" value="TKJ42559.1"/>
    <property type="molecule type" value="Genomic_DNA"/>
</dbReference>
<feature type="chain" id="PRO_5022235271" description="Right handed beta helix domain-containing protein" evidence="1">
    <location>
        <begin position="24"/>
        <end position="209"/>
    </location>
</feature>
<protein>
    <recommendedName>
        <fullName evidence="4">Right handed beta helix domain-containing protein</fullName>
    </recommendedName>
</protein>
<dbReference type="InterPro" id="IPR011050">
    <property type="entry name" value="Pectin_lyase_fold/virulence"/>
</dbReference>
<dbReference type="SUPFAM" id="SSF51126">
    <property type="entry name" value="Pectin lyase-like"/>
    <property type="match status" value="1"/>
</dbReference>
<name>A0A532V5U9_UNCL8</name>